<organism evidence="2 3">
    <name type="scientific">Aspergillus tamarii</name>
    <dbReference type="NCBI Taxonomy" id="41984"/>
    <lineage>
        <taxon>Eukaryota</taxon>
        <taxon>Fungi</taxon>
        <taxon>Dikarya</taxon>
        <taxon>Ascomycota</taxon>
        <taxon>Pezizomycotina</taxon>
        <taxon>Eurotiomycetes</taxon>
        <taxon>Eurotiomycetidae</taxon>
        <taxon>Eurotiales</taxon>
        <taxon>Aspergillaceae</taxon>
        <taxon>Aspergillus</taxon>
        <taxon>Aspergillus subgen. Circumdati</taxon>
    </lineage>
</organism>
<accession>A0A5N6V160</accession>
<protein>
    <submittedName>
        <fullName evidence="2">Uncharacterized protein</fullName>
    </submittedName>
</protein>
<keyword evidence="3" id="KW-1185">Reference proteome</keyword>
<evidence type="ECO:0000313" key="2">
    <source>
        <dbReference type="EMBL" id="KAE8164617.1"/>
    </source>
</evidence>
<feature type="region of interest" description="Disordered" evidence="1">
    <location>
        <begin position="1"/>
        <end position="71"/>
    </location>
</feature>
<proteinExistence type="predicted"/>
<dbReference type="AlphaFoldDB" id="A0A5N6V160"/>
<feature type="region of interest" description="Disordered" evidence="1">
    <location>
        <begin position="119"/>
        <end position="147"/>
    </location>
</feature>
<sequence length="164" mass="18285">MHLASATVVLGHAKEAQSTSSPHDRRSVAAANHSFGNPLSPAHGGKQSKPRKRKLRRPDGPPPKQVRGSYTSVEEGNSFAALHNHFLSLPLNKRVQFLTWLLKGALPYHIPRPDLLTTRNRDTWPLNPLTQQSNSSKPRGSSRKGLPWSSEEIGLLLRLRRDEK</sequence>
<dbReference type="OrthoDB" id="2143914at2759"/>
<dbReference type="EMBL" id="ML738607">
    <property type="protein sequence ID" value="KAE8164617.1"/>
    <property type="molecule type" value="Genomic_DNA"/>
</dbReference>
<evidence type="ECO:0000256" key="1">
    <source>
        <dbReference type="SAM" id="MobiDB-lite"/>
    </source>
</evidence>
<feature type="compositionally biased region" description="Basic residues" evidence="1">
    <location>
        <begin position="46"/>
        <end position="56"/>
    </location>
</feature>
<reference evidence="2 3" key="1">
    <citation type="submission" date="2019-04" db="EMBL/GenBank/DDBJ databases">
        <title>Friends and foes A comparative genomics study of 23 Aspergillus species from section Flavi.</title>
        <authorList>
            <consortium name="DOE Joint Genome Institute"/>
            <person name="Kjaerbolling I."/>
            <person name="Vesth T."/>
            <person name="Frisvad J.C."/>
            <person name="Nybo J.L."/>
            <person name="Theobald S."/>
            <person name="Kildgaard S."/>
            <person name="Isbrandt T."/>
            <person name="Kuo A."/>
            <person name="Sato A."/>
            <person name="Lyhne E.K."/>
            <person name="Kogle M.E."/>
            <person name="Wiebenga A."/>
            <person name="Kun R.S."/>
            <person name="Lubbers R.J."/>
            <person name="Makela M.R."/>
            <person name="Barry K."/>
            <person name="Chovatia M."/>
            <person name="Clum A."/>
            <person name="Daum C."/>
            <person name="Haridas S."/>
            <person name="He G."/>
            <person name="LaButti K."/>
            <person name="Lipzen A."/>
            <person name="Mondo S."/>
            <person name="Riley R."/>
            <person name="Salamov A."/>
            <person name="Simmons B.A."/>
            <person name="Magnuson J.K."/>
            <person name="Henrissat B."/>
            <person name="Mortensen U.H."/>
            <person name="Larsen T.O."/>
            <person name="Devries R.P."/>
            <person name="Grigoriev I.V."/>
            <person name="Machida M."/>
            <person name="Baker S.E."/>
            <person name="Andersen M.R."/>
        </authorList>
    </citation>
    <scope>NUCLEOTIDE SEQUENCE [LARGE SCALE GENOMIC DNA]</scope>
    <source>
        <strain evidence="2 3">CBS 117626</strain>
    </source>
</reference>
<gene>
    <name evidence="2" type="ORF">BDV40DRAFT_260467</name>
</gene>
<name>A0A5N6V160_ASPTM</name>
<evidence type="ECO:0000313" key="3">
    <source>
        <dbReference type="Proteomes" id="UP000326950"/>
    </source>
</evidence>
<feature type="compositionally biased region" description="Polar residues" evidence="1">
    <location>
        <begin position="128"/>
        <end position="139"/>
    </location>
</feature>
<dbReference type="Proteomes" id="UP000326950">
    <property type="component" value="Unassembled WGS sequence"/>
</dbReference>